<keyword evidence="2" id="KW-0479">Metal-binding</keyword>
<dbReference type="EMBL" id="AJWJ01001201">
    <property type="protein sequence ID" value="KAF2068107.1"/>
    <property type="molecule type" value="Genomic_DNA"/>
</dbReference>
<keyword evidence="3" id="KW-0847">Vitamin C</keyword>
<dbReference type="InterPro" id="IPR044862">
    <property type="entry name" value="Pro_4_hyd_alph_FE2OG_OXY"/>
</dbReference>
<gene>
    <name evidence="8" type="ORF">CYY_010567</name>
</gene>
<evidence type="ECO:0000256" key="4">
    <source>
        <dbReference type="ARBA" id="ARBA00022964"/>
    </source>
</evidence>
<dbReference type="OrthoDB" id="76265at2759"/>
<dbReference type="GO" id="GO:0031543">
    <property type="term" value="F:peptidyl-proline dioxygenase activity"/>
    <property type="evidence" value="ECO:0007669"/>
    <property type="project" value="TreeGrafter"/>
</dbReference>
<dbReference type="GO" id="GO:0031418">
    <property type="term" value="F:L-ascorbic acid binding"/>
    <property type="evidence" value="ECO:0007669"/>
    <property type="project" value="UniProtKB-KW"/>
</dbReference>
<dbReference type="InterPro" id="IPR006620">
    <property type="entry name" value="Pro_4_hyd_alph"/>
</dbReference>
<dbReference type="PANTHER" id="PTHR12907">
    <property type="entry name" value="EGL NINE HOMOLOG-RELATED"/>
    <property type="match status" value="1"/>
</dbReference>
<organism evidence="8 9">
    <name type="scientific">Polysphondylium violaceum</name>
    <dbReference type="NCBI Taxonomy" id="133409"/>
    <lineage>
        <taxon>Eukaryota</taxon>
        <taxon>Amoebozoa</taxon>
        <taxon>Evosea</taxon>
        <taxon>Eumycetozoa</taxon>
        <taxon>Dictyostelia</taxon>
        <taxon>Dictyosteliales</taxon>
        <taxon>Dictyosteliaceae</taxon>
        <taxon>Polysphondylium</taxon>
    </lineage>
</organism>
<accession>A0A8J4PJP8</accession>
<dbReference type="InterPro" id="IPR051559">
    <property type="entry name" value="HIF_prolyl_hydroxylases"/>
</dbReference>
<keyword evidence="9" id="KW-1185">Reference proteome</keyword>
<keyword evidence="6" id="KW-0408">Iron</keyword>
<dbReference type="GO" id="GO:0071456">
    <property type="term" value="P:cellular response to hypoxia"/>
    <property type="evidence" value="ECO:0007669"/>
    <property type="project" value="TreeGrafter"/>
</dbReference>
<comment type="cofactor">
    <cofactor evidence="1">
        <name>L-ascorbate</name>
        <dbReference type="ChEBI" id="CHEBI:38290"/>
    </cofactor>
</comment>
<feature type="domain" description="Fe2OG dioxygenase" evidence="7">
    <location>
        <begin position="179"/>
        <end position="290"/>
    </location>
</feature>
<comment type="caution">
    <text evidence="8">The sequence shown here is derived from an EMBL/GenBank/DDBJ whole genome shotgun (WGS) entry which is preliminary data.</text>
</comment>
<name>A0A8J4PJP8_9MYCE</name>
<evidence type="ECO:0000256" key="2">
    <source>
        <dbReference type="ARBA" id="ARBA00022723"/>
    </source>
</evidence>
<sequence length="290" mass="34112">MEDIISKLPSNIKYQILNQLNKDTAATEGQPQPATNQIRNIISQEYLIDLCSDIKSEHLSFFTKDRLHQLEYDGYFVVDDFLNDRDFVERVHNESVKQYQDQLLKPASMNKGADRWHDKQIRGDSILWIHRDPLKNNSNELNRPGVEIYESIPNVNKLLDRLDDIKNELDLVVPSFKVQKSQTQLAVYPSGGKYVKHRDSFFSNDQLNQRRITMIYYSNLNWTKGDGGELRLYTYNKNRKDLNANDKEQDHYIDIDPKADRLLIFLSPFMEHEVLECIKEPRVAITTWIY</sequence>
<dbReference type="PROSITE" id="PS51471">
    <property type="entry name" value="FE2OG_OXY"/>
    <property type="match status" value="1"/>
</dbReference>
<evidence type="ECO:0000256" key="1">
    <source>
        <dbReference type="ARBA" id="ARBA00001961"/>
    </source>
</evidence>
<dbReference type="Gene3D" id="2.60.120.620">
    <property type="entry name" value="q2cbj1_9rhob like domain"/>
    <property type="match status" value="1"/>
</dbReference>
<evidence type="ECO:0000313" key="9">
    <source>
        <dbReference type="Proteomes" id="UP000695562"/>
    </source>
</evidence>
<dbReference type="Pfam" id="PF13640">
    <property type="entry name" value="2OG-FeII_Oxy_3"/>
    <property type="match status" value="1"/>
</dbReference>
<dbReference type="Proteomes" id="UP000695562">
    <property type="component" value="Unassembled WGS sequence"/>
</dbReference>
<evidence type="ECO:0000256" key="3">
    <source>
        <dbReference type="ARBA" id="ARBA00022896"/>
    </source>
</evidence>
<dbReference type="PANTHER" id="PTHR12907:SF26">
    <property type="entry name" value="HIF PROLYL HYDROXYLASE, ISOFORM C"/>
    <property type="match status" value="1"/>
</dbReference>
<dbReference type="GO" id="GO:0008198">
    <property type="term" value="F:ferrous iron binding"/>
    <property type="evidence" value="ECO:0007669"/>
    <property type="project" value="TreeGrafter"/>
</dbReference>
<keyword evidence="4" id="KW-0223">Dioxygenase</keyword>
<dbReference type="InterPro" id="IPR005123">
    <property type="entry name" value="Oxoglu/Fe-dep_dioxygenase_dom"/>
</dbReference>
<protein>
    <recommendedName>
        <fullName evidence="7">Fe2OG dioxygenase domain-containing protein</fullName>
    </recommendedName>
</protein>
<evidence type="ECO:0000256" key="6">
    <source>
        <dbReference type="ARBA" id="ARBA00023004"/>
    </source>
</evidence>
<dbReference type="SMART" id="SM00702">
    <property type="entry name" value="P4Hc"/>
    <property type="match status" value="1"/>
</dbReference>
<proteinExistence type="predicted"/>
<evidence type="ECO:0000256" key="5">
    <source>
        <dbReference type="ARBA" id="ARBA00023002"/>
    </source>
</evidence>
<reference evidence="8" key="1">
    <citation type="submission" date="2020-01" db="EMBL/GenBank/DDBJ databases">
        <title>Development of genomics and gene disruption for Polysphondylium violaceum indicates a role for the polyketide synthase stlB in stalk morphogenesis.</title>
        <authorList>
            <person name="Narita B."/>
            <person name="Kawabe Y."/>
            <person name="Kin K."/>
            <person name="Saito T."/>
            <person name="Gibbs R."/>
            <person name="Kuspa A."/>
            <person name="Muzny D."/>
            <person name="Queller D."/>
            <person name="Richards S."/>
            <person name="Strassman J."/>
            <person name="Sucgang R."/>
            <person name="Worley K."/>
            <person name="Schaap P."/>
        </authorList>
    </citation>
    <scope>NUCLEOTIDE SEQUENCE</scope>
    <source>
        <strain evidence="8">QSvi11</strain>
    </source>
</reference>
<dbReference type="AlphaFoldDB" id="A0A8J4PJP8"/>
<evidence type="ECO:0000259" key="7">
    <source>
        <dbReference type="PROSITE" id="PS51471"/>
    </source>
</evidence>
<keyword evidence="5" id="KW-0560">Oxidoreductase</keyword>
<evidence type="ECO:0000313" key="8">
    <source>
        <dbReference type="EMBL" id="KAF2068107.1"/>
    </source>
</evidence>